<gene>
    <name evidence="1" type="ORF">P24_02636</name>
</gene>
<evidence type="ECO:0000313" key="1">
    <source>
        <dbReference type="EMBL" id="EKE78421.1"/>
    </source>
</evidence>
<dbReference type="RefSeq" id="WP_008943144.1">
    <property type="nucleotide sequence ID" value="NZ_AMRL01000002.1"/>
</dbReference>
<name>K2J5R6_9PROT</name>
<reference evidence="1 2" key="1">
    <citation type="journal article" date="2012" name="J. Bacteriol.">
        <title>Genome Sequence of Oceanibaculum indicum Type Strain P24.</title>
        <authorList>
            <person name="Lai Q."/>
            <person name="Shao Z."/>
        </authorList>
    </citation>
    <scope>NUCLEOTIDE SEQUENCE [LARGE SCALE GENOMIC DNA]</scope>
    <source>
        <strain evidence="1 2">P24</strain>
    </source>
</reference>
<dbReference type="AlphaFoldDB" id="K2J5R6"/>
<sequence length="87" mass="9671">MPAIEIIELLSEVATYDGRLTAVCSCGHQGDIDVPAILRKPRVPVSEIKRLGGWIRCKRCGGRHPTLRLTLPDGQQRDYYRAFGAAH</sequence>
<dbReference type="EMBL" id="AMRL01000002">
    <property type="protein sequence ID" value="EKE78421.1"/>
    <property type="molecule type" value="Genomic_DNA"/>
</dbReference>
<keyword evidence="2" id="KW-1185">Reference proteome</keyword>
<accession>K2J5R6</accession>
<evidence type="ECO:0000313" key="2">
    <source>
        <dbReference type="Proteomes" id="UP000006746"/>
    </source>
</evidence>
<organism evidence="1 2">
    <name type="scientific">Oceanibaculum indicum P24</name>
    <dbReference type="NCBI Taxonomy" id="1207063"/>
    <lineage>
        <taxon>Bacteria</taxon>
        <taxon>Pseudomonadati</taxon>
        <taxon>Pseudomonadota</taxon>
        <taxon>Alphaproteobacteria</taxon>
        <taxon>Rhodospirillales</taxon>
        <taxon>Oceanibaculaceae</taxon>
        <taxon>Oceanibaculum</taxon>
    </lineage>
</organism>
<comment type="caution">
    <text evidence="1">The sequence shown here is derived from an EMBL/GenBank/DDBJ whole genome shotgun (WGS) entry which is preliminary data.</text>
</comment>
<proteinExistence type="predicted"/>
<dbReference type="Proteomes" id="UP000006746">
    <property type="component" value="Unassembled WGS sequence"/>
</dbReference>
<protein>
    <submittedName>
        <fullName evidence="1">Uncharacterized protein</fullName>
    </submittedName>
</protein>